<dbReference type="CDD" id="cd02947">
    <property type="entry name" value="TRX_family"/>
    <property type="match status" value="1"/>
</dbReference>
<dbReference type="PANTHER" id="PTHR47192:SF3">
    <property type="entry name" value="THIOREDOXIN-LIKE 3-1, CHLOROPLASTIC"/>
    <property type="match status" value="1"/>
</dbReference>
<dbReference type="Pfam" id="PF00085">
    <property type="entry name" value="Thioredoxin"/>
    <property type="match status" value="1"/>
</dbReference>
<evidence type="ECO:0000313" key="3">
    <source>
        <dbReference type="Proteomes" id="UP001153076"/>
    </source>
</evidence>
<dbReference type="PROSITE" id="PS51352">
    <property type="entry name" value="THIOREDOXIN_2"/>
    <property type="match status" value="1"/>
</dbReference>
<dbReference type="InterPro" id="IPR036249">
    <property type="entry name" value="Thioredoxin-like_sf"/>
</dbReference>
<dbReference type="OrthoDB" id="2121326at2759"/>
<dbReference type="InterPro" id="IPR013766">
    <property type="entry name" value="Thioredoxin_domain"/>
</dbReference>
<name>A0A9Q1KRK5_9CARY</name>
<sequence>MSVIAPNSQFVGRDLPQIREHHQHQISSNGRSFLLPKSSGYRLEHRKSSIDCRLLKRGEIRARALSSDLSKPRAVDMESIDDCDQLDLVLQQARKRKQPVVIDWMANWCRKCIQLKPKLEKLAAEYDTKTKFYHVDVNNVPQSLVKRGNISLWEDGEMKAEVIGGQKAWVVMNEVREMIQQFI</sequence>
<dbReference type="InterPro" id="IPR044253">
    <property type="entry name" value="WCRKC1/2"/>
</dbReference>
<keyword evidence="3" id="KW-1185">Reference proteome</keyword>
<dbReference type="Gene3D" id="3.40.30.10">
    <property type="entry name" value="Glutaredoxin"/>
    <property type="match status" value="1"/>
</dbReference>
<gene>
    <name evidence="2" type="ORF">Cgig2_012179</name>
</gene>
<comment type="caution">
    <text evidence="2">The sequence shown here is derived from an EMBL/GenBank/DDBJ whole genome shotgun (WGS) entry which is preliminary data.</text>
</comment>
<dbReference type="EMBL" id="JAKOGI010000029">
    <property type="protein sequence ID" value="KAJ8448535.1"/>
    <property type="molecule type" value="Genomic_DNA"/>
</dbReference>
<dbReference type="SUPFAM" id="SSF52833">
    <property type="entry name" value="Thioredoxin-like"/>
    <property type="match status" value="1"/>
</dbReference>
<dbReference type="AlphaFoldDB" id="A0A9Q1KRK5"/>
<organism evidence="2 3">
    <name type="scientific">Carnegiea gigantea</name>
    <dbReference type="NCBI Taxonomy" id="171969"/>
    <lineage>
        <taxon>Eukaryota</taxon>
        <taxon>Viridiplantae</taxon>
        <taxon>Streptophyta</taxon>
        <taxon>Embryophyta</taxon>
        <taxon>Tracheophyta</taxon>
        <taxon>Spermatophyta</taxon>
        <taxon>Magnoliopsida</taxon>
        <taxon>eudicotyledons</taxon>
        <taxon>Gunneridae</taxon>
        <taxon>Pentapetalae</taxon>
        <taxon>Caryophyllales</taxon>
        <taxon>Cactineae</taxon>
        <taxon>Cactaceae</taxon>
        <taxon>Cactoideae</taxon>
        <taxon>Echinocereeae</taxon>
        <taxon>Carnegiea</taxon>
    </lineage>
</organism>
<dbReference type="Proteomes" id="UP001153076">
    <property type="component" value="Unassembled WGS sequence"/>
</dbReference>
<reference evidence="2" key="1">
    <citation type="submission" date="2022-04" db="EMBL/GenBank/DDBJ databases">
        <title>Carnegiea gigantea Genome sequencing and assembly v2.</title>
        <authorList>
            <person name="Copetti D."/>
            <person name="Sanderson M.J."/>
            <person name="Burquez A."/>
            <person name="Wojciechowski M.F."/>
        </authorList>
    </citation>
    <scope>NUCLEOTIDE SEQUENCE</scope>
    <source>
        <strain evidence="2">SGP5-SGP5p</strain>
        <tissue evidence="2">Aerial part</tissue>
    </source>
</reference>
<dbReference type="PANTHER" id="PTHR47192">
    <property type="entry name" value="THIOREDOXIN-LIKE 3-2, CHLOROPLASTIC"/>
    <property type="match status" value="1"/>
</dbReference>
<dbReference type="GO" id="GO:0009570">
    <property type="term" value="C:chloroplast stroma"/>
    <property type="evidence" value="ECO:0007669"/>
    <property type="project" value="InterPro"/>
</dbReference>
<proteinExistence type="predicted"/>
<accession>A0A9Q1KRK5</accession>
<evidence type="ECO:0000313" key="2">
    <source>
        <dbReference type="EMBL" id="KAJ8448535.1"/>
    </source>
</evidence>
<evidence type="ECO:0000259" key="1">
    <source>
        <dbReference type="PROSITE" id="PS51352"/>
    </source>
</evidence>
<feature type="domain" description="Thioredoxin" evidence="1">
    <location>
        <begin position="60"/>
        <end position="183"/>
    </location>
</feature>
<protein>
    <recommendedName>
        <fullName evidence="1">Thioredoxin domain-containing protein</fullName>
    </recommendedName>
</protein>